<dbReference type="Gene3D" id="1.10.510.10">
    <property type="entry name" value="Transferase(Phosphotransferase) domain 1"/>
    <property type="match status" value="1"/>
</dbReference>
<evidence type="ECO:0000313" key="10">
    <source>
        <dbReference type="Proteomes" id="UP000282454"/>
    </source>
</evidence>
<dbReference type="PROSITE" id="PS50011">
    <property type="entry name" value="PROTEIN_KINASE_DOM"/>
    <property type="match status" value="1"/>
</dbReference>
<dbReference type="PANTHER" id="PTHR43289:SF6">
    <property type="entry name" value="SERINE_THREONINE-PROTEIN KINASE NEKL-3"/>
    <property type="match status" value="1"/>
</dbReference>
<dbReference type="Gene3D" id="2.60.40.780">
    <property type="entry name" value="von Hippel-Lindau disease tumour suppressor, beta domain"/>
    <property type="match status" value="1"/>
</dbReference>
<dbReference type="CDD" id="cd14014">
    <property type="entry name" value="STKc_PknB_like"/>
    <property type="match status" value="1"/>
</dbReference>
<keyword evidence="6 7" id="KW-0067">ATP-binding</keyword>
<dbReference type="InterPro" id="IPR036208">
    <property type="entry name" value="VHL_sf"/>
</dbReference>
<keyword evidence="3" id="KW-0808">Transferase</keyword>
<proteinExistence type="predicted"/>
<dbReference type="InterPro" id="IPR011009">
    <property type="entry name" value="Kinase-like_dom_sf"/>
</dbReference>
<dbReference type="GO" id="GO:0005524">
    <property type="term" value="F:ATP binding"/>
    <property type="evidence" value="ECO:0007669"/>
    <property type="project" value="UniProtKB-UniRule"/>
</dbReference>
<dbReference type="InterPro" id="IPR000719">
    <property type="entry name" value="Prot_kinase_dom"/>
</dbReference>
<dbReference type="GO" id="GO:0004674">
    <property type="term" value="F:protein serine/threonine kinase activity"/>
    <property type="evidence" value="ECO:0007669"/>
    <property type="project" value="UniProtKB-KW"/>
</dbReference>
<dbReference type="Pfam" id="PF00069">
    <property type="entry name" value="Pkinase"/>
    <property type="match status" value="1"/>
</dbReference>
<dbReference type="SUPFAM" id="SSF56112">
    <property type="entry name" value="Protein kinase-like (PK-like)"/>
    <property type="match status" value="1"/>
</dbReference>
<feature type="binding site" evidence="7">
    <location>
        <position position="37"/>
    </location>
    <ligand>
        <name>ATP</name>
        <dbReference type="ChEBI" id="CHEBI:30616"/>
    </ligand>
</feature>
<evidence type="ECO:0000256" key="5">
    <source>
        <dbReference type="ARBA" id="ARBA00022777"/>
    </source>
</evidence>
<evidence type="ECO:0000259" key="8">
    <source>
        <dbReference type="PROSITE" id="PS50011"/>
    </source>
</evidence>
<evidence type="ECO:0000256" key="2">
    <source>
        <dbReference type="ARBA" id="ARBA00022527"/>
    </source>
</evidence>
<keyword evidence="10" id="KW-1185">Reference proteome</keyword>
<evidence type="ECO:0000256" key="7">
    <source>
        <dbReference type="PROSITE-ProRule" id="PRU10141"/>
    </source>
</evidence>
<evidence type="ECO:0000256" key="3">
    <source>
        <dbReference type="ARBA" id="ARBA00022679"/>
    </source>
</evidence>
<evidence type="ECO:0000256" key="6">
    <source>
        <dbReference type="ARBA" id="ARBA00022840"/>
    </source>
</evidence>
<dbReference type="InterPro" id="IPR037140">
    <property type="entry name" value="VHL_beta_dom_sf"/>
</dbReference>
<keyword evidence="4 7" id="KW-0547">Nucleotide-binding</keyword>
<dbReference type="Proteomes" id="UP000282454">
    <property type="component" value="Unassembled WGS sequence"/>
</dbReference>
<dbReference type="InterPro" id="IPR017441">
    <property type="entry name" value="Protein_kinase_ATP_BS"/>
</dbReference>
<dbReference type="FunFam" id="1.10.510.10:FF:000021">
    <property type="entry name" value="Serine/threonine protein kinase"/>
    <property type="match status" value="1"/>
</dbReference>
<evidence type="ECO:0000313" key="9">
    <source>
        <dbReference type="EMBL" id="RLK54570.1"/>
    </source>
</evidence>
<feature type="domain" description="Protein kinase" evidence="8">
    <location>
        <begin position="8"/>
        <end position="267"/>
    </location>
</feature>
<dbReference type="RefSeq" id="WP_121393846.1">
    <property type="nucleotide sequence ID" value="NZ_RCDD01000006.1"/>
</dbReference>
<evidence type="ECO:0000256" key="1">
    <source>
        <dbReference type="ARBA" id="ARBA00012513"/>
    </source>
</evidence>
<keyword evidence="2 9" id="KW-0723">Serine/threonine-protein kinase</keyword>
<comment type="caution">
    <text evidence="9">The sequence shown here is derived from an EMBL/GenBank/DDBJ whole genome shotgun (WGS) entry which is preliminary data.</text>
</comment>
<accession>A0A421AXL8</accession>
<dbReference type="Gene3D" id="3.30.200.20">
    <property type="entry name" value="Phosphorylase Kinase, domain 1"/>
    <property type="match status" value="1"/>
</dbReference>
<organism evidence="9 10">
    <name type="scientific">Actinokineospora cianjurensis</name>
    <dbReference type="NCBI Taxonomy" id="585224"/>
    <lineage>
        <taxon>Bacteria</taxon>
        <taxon>Bacillati</taxon>
        <taxon>Actinomycetota</taxon>
        <taxon>Actinomycetes</taxon>
        <taxon>Pseudonocardiales</taxon>
        <taxon>Pseudonocardiaceae</taxon>
        <taxon>Actinokineospora</taxon>
    </lineage>
</organism>
<sequence length="434" mass="46460">MTAAFGRYRVEGLLGRGGMGEVYRAYDPLNHRYVALKQLTRDLAHDPLGRVRFEREMRLLARIQSPHVVPVLDFGQVDGRLYLAMELLEGDDLDDVLDRGPLPVARAVDVVCQVAVALQAAHTAGLVHRDVKPGNIKLDGDHVYLLDFGIAVSTTGTTGLTKSGMFIGSVDYMAPERFGAGAASAQSDVYSLGCLLFECLTGHKPFPGKNLPAIISAHLTQDPPRPSTLAPQVPWALDEVVVKAMAKRPDDRMPSASAFIAAARTSLDTTTVEQPVEIAPAARRGWRVPLLSLGLGACAVLLALLIPSLSPIGIVKPSPTSLPSTTPPPSAPPTAEMAPPPAEWIRGTATITGCGGEFSTPNSTTPVLLSFENARADSVALVVYWVDFDGAQRFWFSLRPGDKVDQRTWAGHRWVIADRACLAVVIGPGKVVVS</sequence>
<name>A0A421AXL8_9PSEU</name>
<dbReference type="OrthoDB" id="9762169at2"/>
<evidence type="ECO:0000256" key="4">
    <source>
        <dbReference type="ARBA" id="ARBA00022741"/>
    </source>
</evidence>
<protein>
    <recommendedName>
        <fullName evidence="1">non-specific serine/threonine protein kinase</fullName>
        <ecNumber evidence="1">2.7.11.1</ecNumber>
    </recommendedName>
</protein>
<dbReference type="PROSITE" id="PS00107">
    <property type="entry name" value="PROTEIN_KINASE_ATP"/>
    <property type="match status" value="1"/>
</dbReference>
<dbReference type="AlphaFoldDB" id="A0A421AXL8"/>
<keyword evidence="5 9" id="KW-0418">Kinase</keyword>
<reference evidence="9 10" key="1">
    <citation type="submission" date="2018-10" db="EMBL/GenBank/DDBJ databases">
        <title>Genomic Encyclopedia of Archaeal and Bacterial Type Strains, Phase II (KMG-II): from individual species to whole genera.</title>
        <authorList>
            <person name="Goeker M."/>
        </authorList>
    </citation>
    <scope>NUCLEOTIDE SEQUENCE [LARGE SCALE GENOMIC DNA]</scope>
    <source>
        <strain evidence="9 10">DSM 45657</strain>
    </source>
</reference>
<dbReference type="EMBL" id="RCDD01000006">
    <property type="protein sequence ID" value="RLK54570.1"/>
    <property type="molecule type" value="Genomic_DNA"/>
</dbReference>
<gene>
    <name evidence="9" type="ORF">CLV68_5603</name>
</gene>
<dbReference type="EC" id="2.7.11.1" evidence="1"/>
<dbReference type="SMART" id="SM00220">
    <property type="entry name" value="S_TKc"/>
    <property type="match status" value="1"/>
</dbReference>
<dbReference type="PANTHER" id="PTHR43289">
    <property type="entry name" value="MITOGEN-ACTIVATED PROTEIN KINASE KINASE KINASE 20-RELATED"/>
    <property type="match status" value="1"/>
</dbReference>
<dbReference type="SUPFAM" id="SSF49468">
    <property type="entry name" value="VHL"/>
    <property type="match status" value="1"/>
</dbReference>